<feature type="domain" description="Bro-N" evidence="1">
    <location>
        <begin position="30"/>
        <end position="110"/>
    </location>
</feature>
<sequence length="310" mass="35197">MSKFGCDMSRQITVFDDTSQLTFDDFARENGVTYWFASDLAMMLGYNGMDQILKAINKATSVCVSLDIPVYDNFIQMPSENAKNDFKLTRFACYLIVMNGDISNQKVANAQAYFAGLAAEIHTTYHNHDAVNRVYLRGEITSREKTLSHVAHKHGVVDYGLFQNAGYRGMYNMNLSQLKARKGLTKKDGTMLDFMGSEELAANIFRITQTEARIRNQNLKGQSQLENAAETVGRSVRNVMISNTGTAPENIKLSQEKIQKVRSSIKKTHKALAKHDQKNHKCIPRPQRRVFFASRPHLKTHNQMYLLKNK</sequence>
<evidence type="ECO:0000313" key="2">
    <source>
        <dbReference type="EMBL" id="EHU47584.1"/>
    </source>
</evidence>
<dbReference type="InterPro" id="IPR003497">
    <property type="entry name" value="BRO_N_domain"/>
</dbReference>
<dbReference type="EMBL" id="AIFC01000014">
    <property type="protein sequence ID" value="EHU47584.1"/>
    <property type="molecule type" value="Genomic_DNA"/>
</dbReference>
<accession>A0A828UCQ3</accession>
<dbReference type="RefSeq" id="WP_000032718.1">
    <property type="nucleotide sequence ID" value="NZ_AIFC01000014.1"/>
</dbReference>
<dbReference type="Pfam" id="PF02498">
    <property type="entry name" value="Bro-N"/>
    <property type="match status" value="1"/>
</dbReference>
<dbReference type="AlphaFoldDB" id="A0A828UCQ3"/>
<name>A0A828UCQ3_ECOLX</name>
<reference evidence="2 3" key="1">
    <citation type="journal article" date="2012" name="J. Bacteriol.">
        <title>Draft Genome Sequences of the Diarrheagenic Escherichia coli Collection.</title>
        <authorList>
            <person name="Hazen T.H."/>
            <person name="Sahl J.W."/>
            <person name="Redman J.C."/>
            <person name="Morris C.R."/>
            <person name="Daugherty S.C."/>
            <person name="Chibucos M.C."/>
            <person name="Sengamalay N.A."/>
            <person name="Fraser-Liggett C.M."/>
            <person name="Steinsland H."/>
            <person name="Whittam T.S."/>
            <person name="Whittam B."/>
            <person name="Manning S.D."/>
            <person name="Rasko D.A."/>
        </authorList>
    </citation>
    <scope>NUCLEOTIDE SEQUENCE [LARGE SCALE GENOMIC DNA]</scope>
    <source>
        <strain evidence="2 3">DEC2D</strain>
    </source>
</reference>
<evidence type="ECO:0000259" key="1">
    <source>
        <dbReference type="Pfam" id="PF02498"/>
    </source>
</evidence>
<gene>
    <name evidence="2" type="ORF">ECDEC2D_1185</name>
</gene>
<proteinExistence type="predicted"/>
<organism evidence="2 3">
    <name type="scientific">Escherichia coli DEC2D</name>
    <dbReference type="NCBI Taxonomy" id="868141"/>
    <lineage>
        <taxon>Bacteria</taxon>
        <taxon>Pseudomonadati</taxon>
        <taxon>Pseudomonadota</taxon>
        <taxon>Gammaproteobacteria</taxon>
        <taxon>Enterobacterales</taxon>
        <taxon>Enterobacteriaceae</taxon>
        <taxon>Escherichia</taxon>
    </lineage>
</organism>
<dbReference type="Proteomes" id="UP000005272">
    <property type="component" value="Unassembled WGS sequence"/>
</dbReference>
<evidence type="ECO:0000313" key="3">
    <source>
        <dbReference type="Proteomes" id="UP000005272"/>
    </source>
</evidence>
<protein>
    <submittedName>
        <fullName evidence="2">DNA-damage-inducible protein</fullName>
    </submittedName>
</protein>
<comment type="caution">
    <text evidence="2">The sequence shown here is derived from an EMBL/GenBank/DDBJ whole genome shotgun (WGS) entry which is preliminary data.</text>
</comment>